<evidence type="ECO:0000313" key="1">
    <source>
        <dbReference type="EMBL" id="MBC2653068.1"/>
    </source>
</evidence>
<protein>
    <recommendedName>
        <fullName evidence="3">Acyl-protein synthetase LuxE domain-containing protein</fullName>
    </recommendedName>
</protein>
<dbReference type="Gene3D" id="3.40.50.12780">
    <property type="entry name" value="N-terminal domain of ligase-like"/>
    <property type="match status" value="1"/>
</dbReference>
<reference evidence="1 2" key="1">
    <citation type="submission" date="2020-08" db="EMBL/GenBank/DDBJ databases">
        <title>The genome sequence of Novosphingobium flavum 4Y4.</title>
        <authorList>
            <person name="Liu Y."/>
        </authorList>
    </citation>
    <scope>NUCLEOTIDE SEQUENCE [LARGE SCALE GENOMIC DNA]</scope>
    <source>
        <strain evidence="1 2">4Y4</strain>
    </source>
</reference>
<dbReference type="Proteomes" id="UP000520156">
    <property type="component" value="Unassembled WGS sequence"/>
</dbReference>
<proteinExistence type="predicted"/>
<accession>A0A7X1F9V8</accession>
<comment type="caution">
    <text evidence="1">The sequence shown here is derived from an EMBL/GenBank/DDBJ whole genome shotgun (WGS) entry which is preliminary data.</text>
</comment>
<keyword evidence="2" id="KW-1185">Reference proteome</keyword>
<organism evidence="1 2">
    <name type="scientific">Novosphingobium aerophilum</name>
    <dbReference type="NCBI Taxonomy" id="2839843"/>
    <lineage>
        <taxon>Bacteria</taxon>
        <taxon>Pseudomonadati</taxon>
        <taxon>Pseudomonadota</taxon>
        <taxon>Alphaproteobacteria</taxon>
        <taxon>Sphingomonadales</taxon>
        <taxon>Sphingomonadaceae</taxon>
        <taxon>Novosphingobium</taxon>
    </lineage>
</organism>
<dbReference type="InterPro" id="IPR042099">
    <property type="entry name" value="ANL_N_sf"/>
</dbReference>
<gene>
    <name evidence="1" type="ORF">H7F49_15330</name>
</gene>
<dbReference type="AlphaFoldDB" id="A0A7X1F9V8"/>
<evidence type="ECO:0000313" key="2">
    <source>
        <dbReference type="Proteomes" id="UP000520156"/>
    </source>
</evidence>
<dbReference type="EMBL" id="JACLAU010000033">
    <property type="protein sequence ID" value="MBC2653068.1"/>
    <property type="molecule type" value="Genomic_DNA"/>
</dbReference>
<name>A0A7X1F9V8_9SPHN</name>
<evidence type="ECO:0008006" key="3">
    <source>
        <dbReference type="Google" id="ProtNLM"/>
    </source>
</evidence>
<sequence>MPNRTGFDLAFEDIRALQLAALSERFAEGVERIKLVRQRAEDAGITEIRSLGDIVPLLLPHTAYKSYPESFLTGKRWDRLTRWLATVSSMSTDGIDLDGVEDVDGWIAACEKAGLFVSCTSGTTGKPAMLPASGTDLAFAAREGVEAVQWASAIRAGDNRTIAGFGATAQTSRNAANGGALVQAFVDFAKMPPSGEGPAITIGSITRMIALRKAISEGTAMPDDIAEFERESAVRQAALDAGLDGAVDHVIAHRADRLMLMTMWGPLYQLAEKVRERGFSAKDFHPENGVFLGGGLKGAKLPENYKEYIFETFNLSPAYIYQMYGMQEAQTSMARCSNGRYHIPAWMVCLPLDKDGSNLLDFSQGEVTGRAAFFDLSLEGRWGGVISGDRIDVDFRPCACGSPSPSIADNIARYADLEGDDKIACSGTVDAYVRGVA</sequence>